<evidence type="ECO:0000313" key="3">
    <source>
        <dbReference type="Proteomes" id="UP000587070"/>
    </source>
</evidence>
<keyword evidence="3" id="KW-1185">Reference proteome</keyword>
<dbReference type="Proteomes" id="UP000587070">
    <property type="component" value="Unassembled WGS sequence"/>
</dbReference>
<dbReference type="AlphaFoldDB" id="A0A840G8K5"/>
<proteinExistence type="predicted"/>
<keyword evidence="1" id="KW-1133">Transmembrane helix</keyword>
<accession>A0A840G8K5</accession>
<feature type="transmembrane region" description="Helical" evidence="1">
    <location>
        <begin position="6"/>
        <end position="25"/>
    </location>
</feature>
<gene>
    <name evidence="2" type="ORF">GGD90_001621</name>
</gene>
<protein>
    <submittedName>
        <fullName evidence="2">Uncharacterized protein</fullName>
    </submittedName>
</protein>
<dbReference type="EMBL" id="JACIGE010000005">
    <property type="protein sequence ID" value="MBB4247250.1"/>
    <property type="molecule type" value="Genomic_DNA"/>
</dbReference>
<comment type="caution">
    <text evidence="2">The sequence shown here is derived from an EMBL/GenBank/DDBJ whole genome shotgun (WGS) entry which is preliminary data.</text>
</comment>
<evidence type="ECO:0000313" key="2">
    <source>
        <dbReference type="EMBL" id="MBB4247250.1"/>
    </source>
</evidence>
<reference evidence="2 3" key="1">
    <citation type="submission" date="2020-08" db="EMBL/GenBank/DDBJ databases">
        <title>Genome sequencing of Purple Non-Sulfur Bacteria from various extreme environments.</title>
        <authorList>
            <person name="Mayer M."/>
        </authorList>
    </citation>
    <scope>NUCLEOTIDE SEQUENCE [LARGE SCALE GENOMIC DNA]</scope>
    <source>
        <strain evidence="2 3">2761</strain>
    </source>
</reference>
<keyword evidence="1" id="KW-0812">Transmembrane</keyword>
<organism evidence="2 3">
    <name type="scientific">Rhodocyclus tenuis</name>
    <name type="common">Rhodospirillum tenue</name>
    <dbReference type="NCBI Taxonomy" id="1066"/>
    <lineage>
        <taxon>Bacteria</taxon>
        <taxon>Pseudomonadati</taxon>
        <taxon>Pseudomonadota</taxon>
        <taxon>Betaproteobacteria</taxon>
        <taxon>Rhodocyclales</taxon>
        <taxon>Rhodocyclaceae</taxon>
        <taxon>Rhodocyclus</taxon>
    </lineage>
</organism>
<evidence type="ECO:0000256" key="1">
    <source>
        <dbReference type="SAM" id="Phobius"/>
    </source>
</evidence>
<sequence length="39" mass="4453">MRPFVILAETVILLLALVAVVYWLGEDLIKRRPLGTMEI</sequence>
<keyword evidence="1" id="KW-0472">Membrane</keyword>
<name>A0A840G8K5_RHOTE</name>